<dbReference type="EMBL" id="QFPP01000004">
    <property type="protein sequence ID" value="PZQ78162.1"/>
    <property type="molecule type" value="Genomic_DNA"/>
</dbReference>
<dbReference type="Pfam" id="PF04191">
    <property type="entry name" value="PEMT"/>
    <property type="match status" value="1"/>
</dbReference>
<proteinExistence type="predicted"/>
<dbReference type="GO" id="GO:0032259">
    <property type="term" value="P:methylation"/>
    <property type="evidence" value="ECO:0007669"/>
    <property type="project" value="UniProtKB-KW"/>
</dbReference>
<dbReference type="PANTHER" id="PTHR43847">
    <property type="entry name" value="BLL3993 PROTEIN"/>
    <property type="match status" value="1"/>
</dbReference>
<dbReference type="Gene3D" id="1.20.120.1630">
    <property type="match status" value="1"/>
</dbReference>
<keyword evidence="4 5" id="KW-0472">Membrane</keyword>
<protein>
    <submittedName>
        <fullName evidence="6">Isoprenylcysteine carboxylmethyltransferase family protein</fullName>
    </submittedName>
</protein>
<dbReference type="Proteomes" id="UP000249135">
    <property type="component" value="Unassembled WGS sequence"/>
</dbReference>
<evidence type="ECO:0000256" key="5">
    <source>
        <dbReference type="SAM" id="Phobius"/>
    </source>
</evidence>
<evidence type="ECO:0000313" key="7">
    <source>
        <dbReference type="Proteomes" id="UP000249135"/>
    </source>
</evidence>
<keyword evidence="6" id="KW-0489">Methyltransferase</keyword>
<dbReference type="InterPro" id="IPR052527">
    <property type="entry name" value="Metal_cation-efflux_comp"/>
</dbReference>
<evidence type="ECO:0000256" key="4">
    <source>
        <dbReference type="ARBA" id="ARBA00023136"/>
    </source>
</evidence>
<dbReference type="AlphaFoldDB" id="A0A2W5QLP2"/>
<comment type="subcellular location">
    <subcellularLocation>
        <location evidence="1">Endomembrane system</location>
        <topology evidence="1">Multi-pass membrane protein</topology>
    </subcellularLocation>
</comment>
<keyword evidence="3 5" id="KW-1133">Transmembrane helix</keyword>
<accession>A0A2W5QLP2</accession>
<comment type="caution">
    <text evidence="6">The sequence shown here is derived from an EMBL/GenBank/DDBJ whole genome shotgun (WGS) entry which is preliminary data.</text>
</comment>
<gene>
    <name evidence="6" type="ORF">DI563_01035</name>
</gene>
<sequence>MAVTSGEKTCKHGMATSREAALVRQVLIGAPAKSRLLKPPLNAMPILNTLARHRIAVWRIFFLTIAAIYLTGRPAWAGTWVSDLLRLSGLLCVACAAMGRMWCALYISGRKNKELVVNGPYAICRHPLYFFNFIGFLGIAALTESLLICAMIAALFALYYPSVLASEERFLAQNFADFEAYKLQTPTFWPRLSLHHAPKTWEVDVSAFMRNVADSIWFLFFIGIVEMLDIARARGIIVGLYNLY</sequence>
<organism evidence="6 7">
    <name type="scientific">Variovorax paradoxus</name>
    <dbReference type="NCBI Taxonomy" id="34073"/>
    <lineage>
        <taxon>Bacteria</taxon>
        <taxon>Pseudomonadati</taxon>
        <taxon>Pseudomonadota</taxon>
        <taxon>Betaproteobacteria</taxon>
        <taxon>Burkholderiales</taxon>
        <taxon>Comamonadaceae</taxon>
        <taxon>Variovorax</taxon>
    </lineage>
</organism>
<evidence type="ECO:0000313" key="6">
    <source>
        <dbReference type="EMBL" id="PZQ78162.1"/>
    </source>
</evidence>
<feature type="transmembrane region" description="Helical" evidence="5">
    <location>
        <begin position="216"/>
        <end position="241"/>
    </location>
</feature>
<dbReference type="InterPro" id="IPR007318">
    <property type="entry name" value="Phopholipid_MeTrfase"/>
</dbReference>
<feature type="transmembrane region" description="Helical" evidence="5">
    <location>
        <begin position="56"/>
        <end position="72"/>
    </location>
</feature>
<reference evidence="6 7" key="1">
    <citation type="submission" date="2017-08" db="EMBL/GenBank/DDBJ databases">
        <title>Infants hospitalized years apart are colonized by the same room-sourced microbial strains.</title>
        <authorList>
            <person name="Brooks B."/>
            <person name="Olm M.R."/>
            <person name="Firek B.A."/>
            <person name="Baker R."/>
            <person name="Thomas B.C."/>
            <person name="Morowitz M.J."/>
            <person name="Banfield J.F."/>
        </authorList>
    </citation>
    <scope>NUCLEOTIDE SEQUENCE [LARGE SCALE GENOMIC DNA]</scope>
    <source>
        <strain evidence="6">S2_005_003_R2_41</strain>
    </source>
</reference>
<feature type="transmembrane region" description="Helical" evidence="5">
    <location>
        <begin position="84"/>
        <end position="107"/>
    </location>
</feature>
<feature type="transmembrane region" description="Helical" evidence="5">
    <location>
        <begin position="128"/>
        <end position="160"/>
    </location>
</feature>
<evidence type="ECO:0000256" key="3">
    <source>
        <dbReference type="ARBA" id="ARBA00022989"/>
    </source>
</evidence>
<keyword evidence="6" id="KW-0808">Transferase</keyword>
<evidence type="ECO:0000256" key="1">
    <source>
        <dbReference type="ARBA" id="ARBA00004127"/>
    </source>
</evidence>
<dbReference type="GO" id="GO:0012505">
    <property type="term" value="C:endomembrane system"/>
    <property type="evidence" value="ECO:0007669"/>
    <property type="project" value="UniProtKB-SubCell"/>
</dbReference>
<name>A0A2W5QLP2_VARPD</name>
<dbReference type="GO" id="GO:0008168">
    <property type="term" value="F:methyltransferase activity"/>
    <property type="evidence" value="ECO:0007669"/>
    <property type="project" value="UniProtKB-KW"/>
</dbReference>
<dbReference type="PANTHER" id="PTHR43847:SF1">
    <property type="entry name" value="BLL3993 PROTEIN"/>
    <property type="match status" value="1"/>
</dbReference>
<keyword evidence="2 5" id="KW-0812">Transmembrane</keyword>
<evidence type="ECO:0000256" key="2">
    <source>
        <dbReference type="ARBA" id="ARBA00022692"/>
    </source>
</evidence>